<evidence type="ECO:0000313" key="2">
    <source>
        <dbReference type="EMBL" id="QDS42727.1"/>
    </source>
</evidence>
<dbReference type="AlphaFoldDB" id="A0A517J8N5"/>
<reference evidence="2" key="1">
    <citation type="submission" date="2019-07" db="EMBL/GenBank/DDBJ databases">
        <title>Comparative genomics of plasmid bearing Staphylococcus aureus strains isolated from various retail meats.</title>
        <authorList>
            <person name="Neyaz L."/>
            <person name="Karki A.B."/>
            <person name="Fakhr M.K."/>
        </authorList>
    </citation>
    <scope>NUCLEOTIDE SEQUENCE</scope>
    <source>
        <strain evidence="2">B3-4A</strain>
        <plasmid evidence="2">pSALNBL118</plasmid>
    </source>
</reference>
<protein>
    <submittedName>
        <fullName evidence="2">Phage portal protein</fullName>
    </submittedName>
</protein>
<dbReference type="Pfam" id="PF05133">
    <property type="entry name" value="SPP1_portal"/>
    <property type="match status" value="1"/>
</dbReference>
<accession>A0A517J8N5</accession>
<dbReference type="NCBIfam" id="TIGR01538">
    <property type="entry name" value="portal_SPP1"/>
    <property type="match status" value="1"/>
</dbReference>
<dbReference type="InterPro" id="IPR006428">
    <property type="entry name" value="Portal_SPP1-type"/>
</dbReference>
<gene>
    <name evidence="2" type="ORF">FP479_14225</name>
</gene>
<sequence>MTLYTVGSVTEKFSPIANDDFIVNDLDELFKDDFLRSLISRHKTEQLPRLEMLEAYYLNRNTDILTGQRRLNSNGDKADHRAVHNYAKYVTRFIVGYLTGNPITITHKEESTNNKIIELNDKNDADEINSDIALNLSIYGRAYEIVYRDLMDNDTFRVLDPKSTFVVYDNSLDKKIIAGIRYYEKSNAEKVPTNYIEVYTDQDIYYIEIKNGSIVINEVVKHFYNEVPVIEYLNDQFKQGDFENVISLIDLYDASQSDTANYMSDTNDAMLALIGNADLDGEDAKAFRDANMIHIKPSINANGGEGKADAKYIYKQYDVSGSEAYKKRLQNDIHKYTNTPDLNDENFSGVQSGESMKYKLFGLEQVRAIKERLFKKGLMKRYKLLLNKVNLESMGNHDYSELNIVFTPNLPKSLKESVDIFNALSGGVSEETRLSTLEIIDNPKEEMKKMEDEAKKVEQSRGDNEYGHVFDKTDKEVDSVNEENK</sequence>
<name>A0A517J8N5_STAAU</name>
<dbReference type="EMBL" id="CP042014">
    <property type="protein sequence ID" value="QDS42727.1"/>
    <property type="molecule type" value="Genomic_DNA"/>
</dbReference>
<dbReference type="RefSeq" id="WP_145377502.1">
    <property type="nucleotide sequence ID" value="NZ_CP042014.1"/>
</dbReference>
<proteinExistence type="predicted"/>
<organism evidence="2">
    <name type="scientific">Staphylococcus aureus</name>
    <dbReference type="NCBI Taxonomy" id="1280"/>
    <lineage>
        <taxon>Bacteria</taxon>
        <taxon>Bacillati</taxon>
        <taxon>Bacillota</taxon>
        <taxon>Bacilli</taxon>
        <taxon>Bacillales</taxon>
        <taxon>Staphylococcaceae</taxon>
        <taxon>Staphylococcus</taxon>
    </lineage>
</organism>
<evidence type="ECO:0000256" key="1">
    <source>
        <dbReference type="SAM" id="MobiDB-lite"/>
    </source>
</evidence>
<feature type="region of interest" description="Disordered" evidence="1">
    <location>
        <begin position="444"/>
        <end position="485"/>
    </location>
</feature>
<geneLocation type="plasmid" evidence="2">
    <name>pSALNBL118</name>
</geneLocation>
<dbReference type="InterPro" id="IPR021145">
    <property type="entry name" value="Portal_protein_SPP1_Gp6-like"/>
</dbReference>
<keyword evidence="2" id="KW-0614">Plasmid</keyword>